<dbReference type="Ensembl" id="ENSECRT00000005712.1">
    <property type="protein sequence ID" value="ENSECRP00000005616.1"/>
    <property type="gene ID" value="ENSECRG00000003780.1"/>
</dbReference>
<keyword evidence="2" id="KW-0009">Actin-binding</keyword>
<dbReference type="InterPro" id="IPR000900">
    <property type="entry name" value="Nebulin_repeat"/>
</dbReference>
<evidence type="ECO:0000313" key="3">
    <source>
        <dbReference type="Ensembl" id="ENSECRP00000005616.1"/>
    </source>
</evidence>
<evidence type="ECO:0000256" key="2">
    <source>
        <dbReference type="ARBA" id="ARBA00023203"/>
    </source>
</evidence>
<keyword evidence="4" id="KW-1185">Reference proteome</keyword>
<dbReference type="SMART" id="SM00227">
    <property type="entry name" value="NEBU"/>
    <property type="match status" value="8"/>
</dbReference>
<organism evidence="3 4">
    <name type="scientific">Erpetoichthys calabaricus</name>
    <name type="common">Rope fish</name>
    <name type="synonym">Calamoichthys calabaricus</name>
    <dbReference type="NCBI Taxonomy" id="27687"/>
    <lineage>
        <taxon>Eukaryota</taxon>
        <taxon>Metazoa</taxon>
        <taxon>Chordata</taxon>
        <taxon>Craniata</taxon>
        <taxon>Vertebrata</taxon>
        <taxon>Euteleostomi</taxon>
        <taxon>Actinopterygii</taxon>
        <taxon>Polypteriformes</taxon>
        <taxon>Polypteridae</taxon>
        <taxon>Erpetoichthys</taxon>
    </lineage>
</organism>
<dbReference type="AlphaFoldDB" id="A0A8C4RRB4"/>
<protein>
    <recommendedName>
        <fullName evidence="5">Nebulette</fullName>
    </recommendedName>
</protein>
<dbReference type="GO" id="GO:0030018">
    <property type="term" value="C:Z disc"/>
    <property type="evidence" value="ECO:0007669"/>
    <property type="project" value="InterPro"/>
</dbReference>
<name>A0A8C4RRB4_ERPCA</name>
<dbReference type="Pfam" id="PF00880">
    <property type="entry name" value="Nebulin"/>
    <property type="match status" value="4"/>
</dbReference>
<proteinExistence type="predicted"/>
<dbReference type="GeneTree" id="ENSGT00940000156390"/>
<dbReference type="GO" id="GO:0071691">
    <property type="term" value="P:cardiac muscle thin filament assembly"/>
    <property type="evidence" value="ECO:0007669"/>
    <property type="project" value="TreeGrafter"/>
</dbReference>
<evidence type="ECO:0008006" key="5">
    <source>
        <dbReference type="Google" id="ProtNLM"/>
    </source>
</evidence>
<dbReference type="Proteomes" id="UP000694620">
    <property type="component" value="Chromosome 6"/>
</dbReference>
<dbReference type="GO" id="GO:0051015">
    <property type="term" value="F:actin filament binding"/>
    <property type="evidence" value="ECO:0007669"/>
    <property type="project" value="InterPro"/>
</dbReference>
<dbReference type="PANTHER" id="PTHR11039">
    <property type="entry name" value="NEBULIN"/>
    <property type="match status" value="1"/>
</dbReference>
<evidence type="ECO:0000313" key="4">
    <source>
        <dbReference type="Proteomes" id="UP000694620"/>
    </source>
</evidence>
<evidence type="ECO:0000256" key="1">
    <source>
        <dbReference type="ARBA" id="ARBA00022737"/>
    </source>
</evidence>
<dbReference type="PANTHER" id="PTHR11039:SF48">
    <property type="entry name" value="NEBULETTE"/>
    <property type="match status" value="1"/>
</dbReference>
<accession>A0A8C4RRB4</accession>
<reference evidence="3" key="2">
    <citation type="submission" date="2025-08" db="UniProtKB">
        <authorList>
            <consortium name="Ensembl"/>
        </authorList>
    </citation>
    <scope>IDENTIFICATION</scope>
</reference>
<reference evidence="3" key="3">
    <citation type="submission" date="2025-09" db="UniProtKB">
        <authorList>
            <consortium name="Ensembl"/>
        </authorList>
    </citation>
    <scope>IDENTIFICATION</scope>
</reference>
<reference evidence="3" key="1">
    <citation type="submission" date="2021-06" db="EMBL/GenBank/DDBJ databases">
        <authorList>
            <consortium name="Wellcome Sanger Institute Data Sharing"/>
        </authorList>
    </citation>
    <scope>NUCLEOTIDE SEQUENCE [LARGE SCALE GENOMIC DNA]</scope>
</reference>
<dbReference type="PROSITE" id="PS51216">
    <property type="entry name" value="NEBULIN"/>
    <property type="match status" value="6"/>
</dbReference>
<keyword evidence="1" id="KW-0677">Repeat</keyword>
<dbReference type="InterPro" id="IPR055297">
    <property type="entry name" value="NEBU/NEBL"/>
</dbReference>
<sequence length="434" mass="49798">MASSFSAQVSWPGFKGCKEVCILVGSHHHLASSHSLCLSSLASFRWASAIESMRYKEDALLHELTGDCPADPSPVRYKEDYKRSKDKFSFVPDAPYFQHIKQLGTLLSEIKYKEATRGLSSCLYAQMPETIETVFAREVAQNQSEKRYKHKYEIEKGKSSYSSLKEPPDVKHAMDVHKHQSDVSYRKGLQDLHKHSDVPDRPDIKKATEVAKLISDVRVPSILGRPDIEHVKGVSKLTSQVKYKEKFEKELREQKHRFNPQESATFRQAQAAALWASDYEYRRQYERSKGRYHFTPDTAEQRHLKDNVALQSQVKYKEDYEKSKGKSMLEFTDTQGYQVSKEAQKVQSKVRKYEEAMKGKSAMDFDLTPAYLHAKHAASLLNEKEYKKDLEMEIKGRGMEVSADMPDIQRAKKASLMASEVRRWAVLSLSPRGV</sequence>